<dbReference type="Gene3D" id="2.40.160.60">
    <property type="entry name" value="Outer membrane protein transport protein (OMPP1/FadL/TodX)"/>
    <property type="match status" value="1"/>
</dbReference>
<organism evidence="8 9">
    <name type="scientific">Jhaorihella thermophila</name>
    <dbReference type="NCBI Taxonomy" id="488547"/>
    <lineage>
        <taxon>Bacteria</taxon>
        <taxon>Pseudomonadati</taxon>
        <taxon>Pseudomonadota</taxon>
        <taxon>Alphaproteobacteria</taxon>
        <taxon>Rhodobacterales</taxon>
        <taxon>Paracoccaceae</taxon>
        <taxon>Jhaorihella</taxon>
    </lineage>
</organism>
<dbReference type="Pfam" id="PF03349">
    <property type="entry name" value="Toluene_X"/>
    <property type="match status" value="1"/>
</dbReference>
<accession>A0A1H5RPW1</accession>
<keyword evidence="3" id="KW-1134">Transmembrane beta strand</keyword>
<dbReference type="SUPFAM" id="SSF56935">
    <property type="entry name" value="Porins"/>
    <property type="match status" value="1"/>
</dbReference>
<dbReference type="PANTHER" id="PTHR35093">
    <property type="entry name" value="OUTER MEMBRANE PROTEIN NMB0088-RELATED"/>
    <property type="match status" value="1"/>
</dbReference>
<evidence type="ECO:0000313" key="9">
    <source>
        <dbReference type="Proteomes" id="UP000236742"/>
    </source>
</evidence>
<keyword evidence="6" id="KW-0472">Membrane</keyword>
<comment type="similarity">
    <text evidence="2">Belongs to the OmpP1/FadL family.</text>
</comment>
<comment type="subcellular location">
    <subcellularLocation>
        <location evidence="1">Cell outer membrane</location>
        <topology evidence="1">Multi-pass membrane protein</topology>
    </subcellularLocation>
</comment>
<dbReference type="InterPro" id="IPR005017">
    <property type="entry name" value="OMPP1/FadL/TodX"/>
</dbReference>
<dbReference type="RefSeq" id="WP_380218752.1">
    <property type="nucleotide sequence ID" value="NZ_FNVD01000001.1"/>
</dbReference>
<evidence type="ECO:0000256" key="1">
    <source>
        <dbReference type="ARBA" id="ARBA00004571"/>
    </source>
</evidence>
<dbReference type="GO" id="GO:0009279">
    <property type="term" value="C:cell outer membrane"/>
    <property type="evidence" value="ECO:0007669"/>
    <property type="project" value="UniProtKB-SubCell"/>
</dbReference>
<sequence>MNMGKFDKYAGLYAEQGGFDIPATATLGAAFTPATNRALTLTAEYQRIFYGDVKSIANSGALLGGAPLGANNGPGFGWTDIDAVRVAAIYRANEKLTLRGGVSYATDFLKSTNEVLFNVLAPATPKWHVSIGASYKIRDNMELTGAYTHIFEHKVSGSNLTPGFGQPVSLRMYQNELSVGLSYKW</sequence>
<dbReference type="Proteomes" id="UP000236742">
    <property type="component" value="Unassembled WGS sequence"/>
</dbReference>
<dbReference type="EMBL" id="FNVD01000001">
    <property type="protein sequence ID" value="SEF40349.1"/>
    <property type="molecule type" value="Genomic_DNA"/>
</dbReference>
<keyword evidence="4" id="KW-0812">Transmembrane</keyword>
<evidence type="ECO:0000256" key="6">
    <source>
        <dbReference type="ARBA" id="ARBA00023136"/>
    </source>
</evidence>
<evidence type="ECO:0000256" key="7">
    <source>
        <dbReference type="ARBA" id="ARBA00023237"/>
    </source>
</evidence>
<keyword evidence="9" id="KW-1185">Reference proteome</keyword>
<proteinExistence type="inferred from homology"/>
<evidence type="ECO:0000313" key="8">
    <source>
        <dbReference type="EMBL" id="SEF40349.1"/>
    </source>
</evidence>
<gene>
    <name evidence="8" type="ORF">SAMN05421751_10186</name>
</gene>
<keyword evidence="7" id="KW-0998">Cell outer membrane</keyword>
<evidence type="ECO:0000256" key="3">
    <source>
        <dbReference type="ARBA" id="ARBA00022452"/>
    </source>
</evidence>
<dbReference type="AlphaFoldDB" id="A0A1H5RPW1"/>
<protein>
    <submittedName>
        <fullName evidence="8">Long-chain fatty acid transport protein</fullName>
    </submittedName>
</protein>
<name>A0A1H5RPW1_9RHOB</name>
<dbReference type="PANTHER" id="PTHR35093:SF8">
    <property type="entry name" value="OUTER MEMBRANE PROTEIN NMB0088-RELATED"/>
    <property type="match status" value="1"/>
</dbReference>
<evidence type="ECO:0000256" key="2">
    <source>
        <dbReference type="ARBA" id="ARBA00008163"/>
    </source>
</evidence>
<reference evidence="8 9" key="1">
    <citation type="submission" date="2016-10" db="EMBL/GenBank/DDBJ databases">
        <authorList>
            <person name="de Groot N.N."/>
        </authorList>
    </citation>
    <scope>NUCLEOTIDE SEQUENCE [LARGE SCALE GENOMIC DNA]</scope>
    <source>
        <strain evidence="8 9">DSM 23413</strain>
    </source>
</reference>
<dbReference type="GO" id="GO:0015483">
    <property type="term" value="F:long-chain fatty acid transporting porin activity"/>
    <property type="evidence" value="ECO:0007669"/>
    <property type="project" value="TreeGrafter"/>
</dbReference>
<evidence type="ECO:0000256" key="4">
    <source>
        <dbReference type="ARBA" id="ARBA00022692"/>
    </source>
</evidence>
<keyword evidence="5" id="KW-0732">Signal</keyword>
<evidence type="ECO:0000256" key="5">
    <source>
        <dbReference type="ARBA" id="ARBA00022729"/>
    </source>
</evidence>